<sequence>MGESKLLFLFKKLINKIPFFSKFSFFSKENCCEFQRGVESQLDQLEELLRLRRQQLINYIKNEKERRKLQLLKQIGRSTAQLGKGRALIQFCIEILKEPEPLDYLQANFLLNSFYVEGRVGSALANRVTDQEFLWHREVKTNCPEVDEHFQLDLDILNVKTAIEQLEFLQLKGEEKRKFLG</sequence>
<evidence type="ECO:0000313" key="2">
    <source>
        <dbReference type="Proteomes" id="UP001497535"/>
    </source>
</evidence>
<keyword evidence="2" id="KW-1185">Reference proteome</keyword>
<gene>
    <name evidence="1" type="ORF">MENTE1834_LOCUS34558</name>
</gene>
<comment type="caution">
    <text evidence="1">The sequence shown here is derived from an EMBL/GenBank/DDBJ whole genome shotgun (WGS) entry which is preliminary data.</text>
</comment>
<name>A0ACB1A6G3_MELEN</name>
<organism evidence="1 2">
    <name type="scientific">Meloidogyne enterolobii</name>
    <name type="common">Root-knot nematode worm</name>
    <name type="synonym">Meloidogyne mayaguensis</name>
    <dbReference type="NCBI Taxonomy" id="390850"/>
    <lineage>
        <taxon>Eukaryota</taxon>
        <taxon>Metazoa</taxon>
        <taxon>Ecdysozoa</taxon>
        <taxon>Nematoda</taxon>
        <taxon>Chromadorea</taxon>
        <taxon>Rhabditida</taxon>
        <taxon>Tylenchina</taxon>
        <taxon>Tylenchomorpha</taxon>
        <taxon>Tylenchoidea</taxon>
        <taxon>Meloidogynidae</taxon>
        <taxon>Meloidogyninae</taxon>
        <taxon>Meloidogyne</taxon>
    </lineage>
</organism>
<proteinExistence type="predicted"/>
<evidence type="ECO:0000313" key="1">
    <source>
        <dbReference type="EMBL" id="CAK5087034.1"/>
    </source>
</evidence>
<protein>
    <submittedName>
        <fullName evidence="1">Uncharacterized protein</fullName>
    </submittedName>
</protein>
<dbReference type="EMBL" id="CAVMJV010000062">
    <property type="protein sequence ID" value="CAK5087034.1"/>
    <property type="molecule type" value="Genomic_DNA"/>
</dbReference>
<dbReference type="Proteomes" id="UP001497535">
    <property type="component" value="Unassembled WGS sequence"/>
</dbReference>
<accession>A0ACB1A6G3</accession>
<reference evidence="1" key="1">
    <citation type="submission" date="2023-11" db="EMBL/GenBank/DDBJ databases">
        <authorList>
            <person name="Poullet M."/>
        </authorList>
    </citation>
    <scope>NUCLEOTIDE SEQUENCE</scope>
    <source>
        <strain evidence="1">E1834</strain>
    </source>
</reference>